<reference evidence="1 2" key="1">
    <citation type="submission" date="2024-02" db="EMBL/GenBank/DDBJ databases">
        <title>Roseovarius strain W115 nov., isolated from a marine algae.</title>
        <authorList>
            <person name="Lee M.W."/>
            <person name="Lee J.K."/>
            <person name="Kim J.M."/>
            <person name="Choi D.G."/>
            <person name="Baek J.H."/>
            <person name="Bayburt H."/>
            <person name="Jung J.J."/>
            <person name="Han D.M."/>
            <person name="Jeon C.O."/>
        </authorList>
    </citation>
    <scope>NUCLEOTIDE SEQUENCE [LARGE SCALE GENOMIC DNA]</scope>
    <source>
        <strain evidence="1 2">W115</strain>
    </source>
</reference>
<protein>
    <submittedName>
        <fullName evidence="1">Uncharacterized protein</fullName>
    </submittedName>
</protein>
<organism evidence="1 2">
    <name type="scientific">Roseovarius rhodophyticola</name>
    <dbReference type="NCBI Taxonomy" id="3080827"/>
    <lineage>
        <taxon>Bacteria</taxon>
        <taxon>Pseudomonadati</taxon>
        <taxon>Pseudomonadota</taxon>
        <taxon>Alphaproteobacteria</taxon>
        <taxon>Rhodobacterales</taxon>
        <taxon>Roseobacteraceae</taxon>
        <taxon>Roseovarius</taxon>
    </lineage>
</organism>
<sequence length="114" mass="13077">MPLQNRLQPTGDILAIPDRGTLMGNRGILHDDHQHLTARRWQHPHWVTCVTTYKDWHRKVMQPHNYTELFFSMNPQPWLLVTAPAAFAVIRIIPGSKHSLTPPTARTPLTRSTA</sequence>
<name>A0ABZ2TDC6_9RHOB</name>
<accession>A0ABZ2TDC6</accession>
<gene>
    <name evidence="1" type="ORF">RZS32_015180</name>
</gene>
<dbReference type="Proteomes" id="UP001281305">
    <property type="component" value="Chromosome"/>
</dbReference>
<evidence type="ECO:0000313" key="2">
    <source>
        <dbReference type="Proteomes" id="UP001281305"/>
    </source>
</evidence>
<evidence type="ECO:0000313" key="1">
    <source>
        <dbReference type="EMBL" id="WYK17727.1"/>
    </source>
</evidence>
<keyword evidence="2" id="KW-1185">Reference proteome</keyword>
<dbReference type="RefSeq" id="WP_339106698.1">
    <property type="nucleotide sequence ID" value="NZ_CP146606.1"/>
</dbReference>
<dbReference type="EMBL" id="CP146606">
    <property type="protein sequence ID" value="WYK17727.1"/>
    <property type="molecule type" value="Genomic_DNA"/>
</dbReference>
<proteinExistence type="predicted"/>